<evidence type="ECO:0000256" key="1">
    <source>
        <dbReference type="ARBA" id="ARBA00001947"/>
    </source>
</evidence>
<gene>
    <name evidence="9" type="ORF">EWM64_g4876</name>
</gene>
<keyword evidence="5" id="KW-0560">Oxidoreductase</keyword>
<evidence type="ECO:0000256" key="4">
    <source>
        <dbReference type="ARBA" id="ARBA00022833"/>
    </source>
</evidence>
<protein>
    <recommendedName>
        <fullName evidence="11">Enoyl reductase (ER) domain-containing protein</fullName>
    </recommendedName>
</protein>
<keyword evidence="6" id="KW-0520">NAD</keyword>
<sequence length="352" mass="37626">MTTTIPKTYKAVSCPGAGKGWETVTVPVRDPKPTELFLKVLASGICNSDHFVLDGAWPGITYPRITGHEVVARVVALGAAVDRAGRYKIGDVIGIGWNGGYCGVCRFCRKGDFEACVEQPVTGFSHDGGHGEYMYAPQNAIVALPEDATKNSSYAELAPLLCAGFTVYDAVRTTPHKPGDICLVQGIGGLGHLAIQYAAKIGLKVYAVSSGPAKEALAKSLGAYEYIDSKQTDVVEYIQSLGGAKAIICTAPSAKHISAIIPAASRYGVVTLVSAAVDGNVEVFNPFMNMRRATLRGWACGAAHDAEDCMRFSTMANIKAMVREFKLEEFNEAYEDMAAGKPQFRNVIVFPE</sequence>
<evidence type="ECO:0000256" key="3">
    <source>
        <dbReference type="ARBA" id="ARBA00022723"/>
    </source>
</evidence>
<comment type="cofactor">
    <cofactor evidence="1">
        <name>Zn(2+)</name>
        <dbReference type="ChEBI" id="CHEBI:29105"/>
    </cofactor>
</comment>
<dbReference type="InterPro" id="IPR036291">
    <property type="entry name" value="NAD(P)-bd_dom_sf"/>
</dbReference>
<dbReference type="SUPFAM" id="SSF50129">
    <property type="entry name" value="GroES-like"/>
    <property type="match status" value="1"/>
</dbReference>
<evidence type="ECO:0000256" key="6">
    <source>
        <dbReference type="ARBA" id="ARBA00023027"/>
    </source>
</evidence>
<feature type="domain" description="Alcohol dehydrogenase-like C-terminal" evidence="7">
    <location>
        <begin position="189"/>
        <end position="312"/>
    </location>
</feature>
<dbReference type="Pfam" id="PF00107">
    <property type="entry name" value="ADH_zinc_N"/>
    <property type="match status" value="1"/>
</dbReference>
<dbReference type="EMBL" id="SFCI01000554">
    <property type="protein sequence ID" value="TFY79133.1"/>
    <property type="molecule type" value="Genomic_DNA"/>
</dbReference>
<dbReference type="AlphaFoldDB" id="A0A4Y9ZYL6"/>
<dbReference type="Gene3D" id="3.40.50.720">
    <property type="entry name" value="NAD(P)-binding Rossmann-like Domain"/>
    <property type="match status" value="1"/>
</dbReference>
<evidence type="ECO:0000256" key="5">
    <source>
        <dbReference type="ARBA" id="ARBA00023002"/>
    </source>
</evidence>
<dbReference type="InterPro" id="IPR013149">
    <property type="entry name" value="ADH-like_C"/>
</dbReference>
<dbReference type="GO" id="GO:0004022">
    <property type="term" value="F:alcohol dehydrogenase (NAD+) activity"/>
    <property type="evidence" value="ECO:0007669"/>
    <property type="project" value="TreeGrafter"/>
</dbReference>
<dbReference type="Pfam" id="PF08240">
    <property type="entry name" value="ADH_N"/>
    <property type="match status" value="1"/>
</dbReference>
<dbReference type="STRING" id="135208.A0A4Y9ZYL6"/>
<comment type="caution">
    <text evidence="9">The sequence shown here is derived from an EMBL/GenBank/DDBJ whole genome shotgun (WGS) entry which is preliminary data.</text>
</comment>
<dbReference type="Proteomes" id="UP000298061">
    <property type="component" value="Unassembled WGS sequence"/>
</dbReference>
<dbReference type="OrthoDB" id="1560166at2759"/>
<reference evidence="9 10" key="1">
    <citation type="submission" date="2019-02" db="EMBL/GenBank/DDBJ databases">
        <title>Genome sequencing of the rare red list fungi Hericium alpestre (H. flagellum).</title>
        <authorList>
            <person name="Buettner E."/>
            <person name="Kellner H."/>
        </authorList>
    </citation>
    <scope>NUCLEOTIDE SEQUENCE [LARGE SCALE GENOMIC DNA]</scope>
    <source>
        <strain evidence="9 10">DSM 108284</strain>
    </source>
</reference>
<evidence type="ECO:0000256" key="2">
    <source>
        <dbReference type="ARBA" id="ARBA00008072"/>
    </source>
</evidence>
<evidence type="ECO:0000259" key="8">
    <source>
        <dbReference type="Pfam" id="PF08240"/>
    </source>
</evidence>
<evidence type="ECO:0000259" key="7">
    <source>
        <dbReference type="Pfam" id="PF00107"/>
    </source>
</evidence>
<dbReference type="FunFam" id="3.40.50.720:FF:000039">
    <property type="entry name" value="Alcohol dehydrogenase AdhP"/>
    <property type="match status" value="1"/>
</dbReference>
<proteinExistence type="inferred from homology"/>
<accession>A0A4Y9ZYL6</accession>
<name>A0A4Y9ZYL6_9AGAM</name>
<evidence type="ECO:0000313" key="9">
    <source>
        <dbReference type="EMBL" id="TFY79133.1"/>
    </source>
</evidence>
<dbReference type="GO" id="GO:0046872">
    <property type="term" value="F:metal ion binding"/>
    <property type="evidence" value="ECO:0007669"/>
    <property type="project" value="UniProtKB-KW"/>
</dbReference>
<comment type="similarity">
    <text evidence="2">Belongs to the zinc-containing alcohol dehydrogenase family.</text>
</comment>
<dbReference type="SUPFAM" id="SSF51735">
    <property type="entry name" value="NAD(P)-binding Rossmann-fold domains"/>
    <property type="match status" value="1"/>
</dbReference>
<organism evidence="9 10">
    <name type="scientific">Hericium alpestre</name>
    <dbReference type="NCBI Taxonomy" id="135208"/>
    <lineage>
        <taxon>Eukaryota</taxon>
        <taxon>Fungi</taxon>
        <taxon>Dikarya</taxon>
        <taxon>Basidiomycota</taxon>
        <taxon>Agaricomycotina</taxon>
        <taxon>Agaricomycetes</taxon>
        <taxon>Russulales</taxon>
        <taxon>Hericiaceae</taxon>
        <taxon>Hericium</taxon>
    </lineage>
</organism>
<keyword evidence="4" id="KW-0862">Zinc</keyword>
<dbReference type="PANTHER" id="PTHR42940:SF7">
    <property type="entry name" value="ALCOHOL DEHYDROGENASE-LIKE N-TERMINAL DOMAIN-CONTAINING PROTEIN"/>
    <property type="match status" value="1"/>
</dbReference>
<dbReference type="GO" id="GO:0005737">
    <property type="term" value="C:cytoplasm"/>
    <property type="evidence" value="ECO:0007669"/>
    <property type="project" value="TreeGrafter"/>
</dbReference>
<keyword evidence="3" id="KW-0479">Metal-binding</keyword>
<dbReference type="InterPro" id="IPR011032">
    <property type="entry name" value="GroES-like_sf"/>
</dbReference>
<feature type="domain" description="Alcohol dehydrogenase-like N-terminal" evidence="8">
    <location>
        <begin position="33"/>
        <end position="146"/>
    </location>
</feature>
<keyword evidence="10" id="KW-1185">Reference proteome</keyword>
<dbReference type="InterPro" id="IPR013154">
    <property type="entry name" value="ADH-like_N"/>
</dbReference>
<evidence type="ECO:0000313" key="10">
    <source>
        <dbReference type="Proteomes" id="UP000298061"/>
    </source>
</evidence>
<dbReference type="Gene3D" id="3.90.180.10">
    <property type="entry name" value="Medium-chain alcohol dehydrogenases, catalytic domain"/>
    <property type="match status" value="1"/>
</dbReference>
<dbReference type="PANTHER" id="PTHR42940">
    <property type="entry name" value="ALCOHOL DEHYDROGENASE 1-RELATED"/>
    <property type="match status" value="1"/>
</dbReference>
<evidence type="ECO:0008006" key="11">
    <source>
        <dbReference type="Google" id="ProtNLM"/>
    </source>
</evidence>